<sequence length="1116" mass="121255">MASVWKCMCHPPQPPCLPLERNLLGSQSQEKPSLMSVPTAPQKPTRAVHKVHAFGKRNNALRRDPNLPVHIRGWLHKQDSSGLRLWKRRWFVLSGHCLFYYKDSREESVLGSVLLPSYSVRPDGPGAPRGRRFTFTAEHPGMRTYVLAADTLEDLRGWLRALGRASRAEGEDCGLSRSPARPRAGEGPGGPGGPPEVSRTEEGRISESPEVARLSRGLGRHEMHTPNSTADLQPDTWNRRTQSPELFSPLSRPPSPLSLPRPRSAPARRPPLSAGDISFPARPHTPLSRIDVRPPLDWGPQRQTLSRPPIPRRGPSSETSGGRPPRSPQPRTPEHRTQVGIMGIIVYNATGSSPPPPPPPPFRYQRFCPGLLCFVHLSPAAPKTPWDPGLHDFADVFWPQSLDMTIQDPWGLPGPPVDSTLHQSLETDTLLTKLCGQDRLLRQLQEDLDKRQEEKEQLEAALELTRQQLGQATREAAASGKAWGRQRLLQDRLVNVRAALCHLAQWVSLYSPGCPGTHSVDQAGLELRTPPASASQVLGIKERERVWDTYSGLEQDLCTLRETLEYLLHLGSPQDTVWKDRVSAQQQLWMVEDTLAGLGGPQKQSPQTEPKAPPPAPQGEESSERESLSESLELSSPQSPEADWGRPSGGDRALSSPQSGAGSPRVSRASSPECPQPSSPPPPRTKAPLARPRPRMSAQEQLERMRRNQACGLPLPRPTSPRLLTLGRTLSPALRQPDMEQRPIIGTAKWLRSSGSWSSPRHSTTCSPVSGGHQGHRERVLSLSQALATEASQWHRLMTASPGRNSDTRGDCLQPSPQLPSEELPQVTSSPASHKAISVTTGFSCQGGKRPRGCGIRTRQLGMAAVTRYSGKVVVVTGGSRGIGAAIVRAFVDSGAQVVFCDKDEAGGRAVERELPGTVFIPGDVTREEDLQTLISETLSRFGRLDCVVNNAGYHPPAQSPEETSAQGFRQLLEVNLLGAYTLSKLALPHLRKSRGNIINISSLVGAIGQSQAVTYVATKGAVTAMTKALALDESRHGVRVNCISPGNIWTPLWEQLAASTSDPRATILEGTLAQPLGRMGQPAEVAAAAVFLASEATFCTGLELLVTGGAELGAH</sequence>
<dbReference type="CDD" id="cd08933">
    <property type="entry name" value="RDH_SDR_c"/>
    <property type="match status" value="1"/>
</dbReference>
<dbReference type="EMBL" id="BAAFST010000007">
    <property type="protein sequence ID" value="GAB1292081.1"/>
    <property type="molecule type" value="Genomic_DNA"/>
</dbReference>
<dbReference type="CDD" id="cd13248">
    <property type="entry name" value="PH_PEPP1_2_3"/>
    <property type="match status" value="1"/>
</dbReference>
<feature type="coiled-coil region" evidence="2">
    <location>
        <begin position="437"/>
        <end position="475"/>
    </location>
</feature>
<feature type="region of interest" description="Disordered" evidence="3">
    <location>
        <begin position="751"/>
        <end position="777"/>
    </location>
</feature>
<dbReference type="PANTHER" id="PTHR12752">
    <property type="entry name" value="PHOSPHOINOSITOL 3-PHOSPHATE-BINDING PROTEIN"/>
    <property type="match status" value="1"/>
</dbReference>
<comment type="caution">
    <text evidence="5">The sequence shown here is derived from an EMBL/GenBank/DDBJ whole genome shotgun (WGS) entry which is preliminary data.</text>
</comment>
<gene>
    <name evidence="5" type="ORF">APTSU1_000731200</name>
</gene>
<name>A0ABQ0EZ49_APOSI</name>
<dbReference type="Pfam" id="PF13561">
    <property type="entry name" value="adh_short_C2"/>
    <property type="match status" value="1"/>
</dbReference>
<dbReference type="PRINTS" id="PR00081">
    <property type="entry name" value="GDHRDH"/>
</dbReference>
<dbReference type="Pfam" id="PF25541">
    <property type="entry name" value="TBCA_PH"/>
    <property type="match status" value="1"/>
</dbReference>
<accession>A0ABQ0EZ49</accession>
<dbReference type="Pfam" id="PF00169">
    <property type="entry name" value="PH"/>
    <property type="match status" value="1"/>
</dbReference>
<feature type="region of interest" description="Disordered" evidence="3">
    <location>
        <begin position="597"/>
        <end position="701"/>
    </location>
</feature>
<feature type="compositionally biased region" description="Low complexity" evidence="3">
    <location>
        <begin position="260"/>
        <end position="274"/>
    </location>
</feature>
<evidence type="ECO:0000256" key="2">
    <source>
        <dbReference type="SAM" id="Coils"/>
    </source>
</evidence>
<dbReference type="PROSITE" id="PS50003">
    <property type="entry name" value="PH_DOMAIN"/>
    <property type="match status" value="1"/>
</dbReference>
<keyword evidence="2" id="KW-0175">Coiled coil</keyword>
<dbReference type="PANTHER" id="PTHR12752:SF7">
    <property type="entry name" value="PLECKSTRIN HOMOLOGY DOMAIN-CONTAINING FAMILY A MEMBER 4"/>
    <property type="match status" value="1"/>
</dbReference>
<feature type="compositionally biased region" description="Low complexity" evidence="3">
    <location>
        <begin position="313"/>
        <end position="324"/>
    </location>
</feature>
<evidence type="ECO:0000259" key="4">
    <source>
        <dbReference type="PROSITE" id="PS50003"/>
    </source>
</evidence>
<dbReference type="PRINTS" id="PR00080">
    <property type="entry name" value="SDRFAMILY"/>
</dbReference>
<feature type="compositionally biased region" description="Polar residues" evidence="3">
    <location>
        <begin position="225"/>
        <end position="245"/>
    </location>
</feature>
<dbReference type="Gene3D" id="3.40.50.720">
    <property type="entry name" value="NAD(P)-binding Rossmann-like Domain"/>
    <property type="match status" value="1"/>
</dbReference>
<feature type="compositionally biased region" description="Basic and acidic residues" evidence="3">
    <location>
        <begin position="198"/>
        <end position="207"/>
    </location>
</feature>
<dbReference type="InterPro" id="IPR011993">
    <property type="entry name" value="PH-like_dom_sf"/>
</dbReference>
<dbReference type="SUPFAM" id="SSF51735">
    <property type="entry name" value="NAD(P)-binding Rossmann-fold domains"/>
    <property type="match status" value="1"/>
</dbReference>
<protein>
    <submittedName>
        <fullName evidence="5">Pleckstrin homology domain-containing family A member 4</fullName>
    </submittedName>
</protein>
<organism evidence="5 6">
    <name type="scientific">Apodemus speciosus</name>
    <name type="common">Large Japanese field mouse</name>
    <dbReference type="NCBI Taxonomy" id="105296"/>
    <lineage>
        <taxon>Eukaryota</taxon>
        <taxon>Metazoa</taxon>
        <taxon>Chordata</taxon>
        <taxon>Craniata</taxon>
        <taxon>Vertebrata</taxon>
        <taxon>Euteleostomi</taxon>
        <taxon>Mammalia</taxon>
        <taxon>Eutheria</taxon>
        <taxon>Euarchontoglires</taxon>
        <taxon>Glires</taxon>
        <taxon>Rodentia</taxon>
        <taxon>Myomorpha</taxon>
        <taxon>Muroidea</taxon>
        <taxon>Muridae</taxon>
        <taxon>Murinae</taxon>
        <taxon>Apodemus</taxon>
    </lineage>
</organism>
<feature type="region of interest" description="Disordered" evidence="3">
    <location>
        <begin position="169"/>
        <end position="337"/>
    </location>
</feature>
<feature type="compositionally biased region" description="Low complexity" evidence="3">
    <location>
        <begin position="753"/>
        <end position="763"/>
    </location>
</feature>
<keyword evidence="1" id="KW-0560">Oxidoreductase</keyword>
<evidence type="ECO:0000256" key="1">
    <source>
        <dbReference type="ARBA" id="ARBA00023002"/>
    </source>
</evidence>
<keyword evidence="6" id="KW-1185">Reference proteome</keyword>
<dbReference type="InterPro" id="IPR036291">
    <property type="entry name" value="NAD(P)-bd_dom_sf"/>
</dbReference>
<dbReference type="SMART" id="SM00233">
    <property type="entry name" value="PH"/>
    <property type="match status" value="1"/>
</dbReference>
<evidence type="ECO:0000313" key="6">
    <source>
        <dbReference type="Proteomes" id="UP001623349"/>
    </source>
</evidence>
<dbReference type="InterPro" id="IPR001849">
    <property type="entry name" value="PH_domain"/>
</dbReference>
<feature type="compositionally biased region" description="Polar residues" evidence="3">
    <location>
        <begin position="826"/>
        <end position="835"/>
    </location>
</feature>
<dbReference type="PROSITE" id="PS00061">
    <property type="entry name" value="ADH_SHORT"/>
    <property type="match status" value="1"/>
</dbReference>
<reference evidence="5 6" key="1">
    <citation type="submission" date="2024-08" db="EMBL/GenBank/DDBJ databases">
        <title>The draft genome of Apodemus speciosus.</title>
        <authorList>
            <person name="Nabeshima K."/>
            <person name="Suzuki S."/>
            <person name="Onuma M."/>
        </authorList>
    </citation>
    <scope>NUCLEOTIDE SEQUENCE [LARGE SCALE GENOMIC DNA]</scope>
    <source>
        <strain evidence="5">IB14-021</strain>
    </source>
</reference>
<dbReference type="InterPro" id="IPR057971">
    <property type="entry name" value="PKHA4-7_TBCA"/>
</dbReference>
<evidence type="ECO:0000256" key="3">
    <source>
        <dbReference type="SAM" id="MobiDB-lite"/>
    </source>
</evidence>
<feature type="compositionally biased region" description="Pro residues" evidence="3">
    <location>
        <begin position="674"/>
        <end position="685"/>
    </location>
</feature>
<feature type="region of interest" description="Disordered" evidence="3">
    <location>
        <begin position="800"/>
        <end position="835"/>
    </location>
</feature>
<dbReference type="Proteomes" id="UP001623349">
    <property type="component" value="Unassembled WGS sequence"/>
</dbReference>
<dbReference type="InterPro" id="IPR002347">
    <property type="entry name" value="SDR_fam"/>
</dbReference>
<dbReference type="Gene3D" id="2.30.29.30">
    <property type="entry name" value="Pleckstrin-homology domain (PH domain)/Phosphotyrosine-binding domain (PTB)"/>
    <property type="match status" value="1"/>
</dbReference>
<dbReference type="SUPFAM" id="SSF50729">
    <property type="entry name" value="PH domain-like"/>
    <property type="match status" value="1"/>
</dbReference>
<feature type="domain" description="PH" evidence="4">
    <location>
        <begin position="68"/>
        <end position="167"/>
    </location>
</feature>
<evidence type="ECO:0000313" key="5">
    <source>
        <dbReference type="EMBL" id="GAB1292081.1"/>
    </source>
</evidence>
<proteinExistence type="predicted"/>
<dbReference type="InterPro" id="IPR040392">
    <property type="entry name" value="PKHA4-7_PH"/>
</dbReference>
<dbReference type="InterPro" id="IPR020904">
    <property type="entry name" value="Sc_DH/Rdtase_CS"/>
</dbReference>